<dbReference type="AlphaFoldDB" id="A0A369PSH5"/>
<keyword evidence="4" id="KW-0676">Redox-active center</keyword>
<dbReference type="Pfam" id="PF14289">
    <property type="entry name" value="DUF4369"/>
    <property type="match status" value="1"/>
</dbReference>
<dbReference type="Gene3D" id="3.40.30.10">
    <property type="entry name" value="Glutaredoxin"/>
    <property type="match status" value="1"/>
</dbReference>
<dbReference type="SUPFAM" id="SSF52833">
    <property type="entry name" value="Thioredoxin-like"/>
    <property type="match status" value="1"/>
</dbReference>
<dbReference type="InterPro" id="IPR013766">
    <property type="entry name" value="Thioredoxin_domain"/>
</dbReference>
<evidence type="ECO:0000313" key="8">
    <source>
        <dbReference type="Proteomes" id="UP000253961"/>
    </source>
</evidence>
<dbReference type="GO" id="GO:0017004">
    <property type="term" value="P:cytochrome complex assembly"/>
    <property type="evidence" value="ECO:0007669"/>
    <property type="project" value="UniProtKB-KW"/>
</dbReference>
<dbReference type="InterPro" id="IPR036249">
    <property type="entry name" value="Thioredoxin-like_sf"/>
</dbReference>
<dbReference type="GO" id="GO:0030313">
    <property type="term" value="C:cell envelope"/>
    <property type="evidence" value="ECO:0007669"/>
    <property type="project" value="UniProtKB-SubCell"/>
</dbReference>
<comment type="caution">
    <text evidence="7">The sequence shown here is derived from an EMBL/GenBank/DDBJ whole genome shotgun (WGS) entry which is preliminary data.</text>
</comment>
<evidence type="ECO:0000259" key="6">
    <source>
        <dbReference type="PROSITE" id="PS51352"/>
    </source>
</evidence>
<dbReference type="RefSeq" id="WP_115403959.1">
    <property type="nucleotide sequence ID" value="NZ_QPKV01000007.1"/>
</dbReference>
<keyword evidence="3" id="KW-1015">Disulfide bond</keyword>
<keyword evidence="8" id="KW-1185">Reference proteome</keyword>
<dbReference type="OrthoDB" id="750178at2"/>
<evidence type="ECO:0000256" key="4">
    <source>
        <dbReference type="ARBA" id="ARBA00023284"/>
    </source>
</evidence>
<keyword evidence="5" id="KW-0732">Signal</keyword>
<evidence type="ECO:0000256" key="2">
    <source>
        <dbReference type="ARBA" id="ARBA00022748"/>
    </source>
</evidence>
<dbReference type="CDD" id="cd02966">
    <property type="entry name" value="TlpA_like_family"/>
    <property type="match status" value="1"/>
</dbReference>
<evidence type="ECO:0000256" key="1">
    <source>
        <dbReference type="ARBA" id="ARBA00004196"/>
    </source>
</evidence>
<gene>
    <name evidence="7" type="ORF">DU508_16945</name>
</gene>
<proteinExistence type="predicted"/>
<sequence>MLKKIKNWQLLLLIATAYIPVNSSAQIKEKKFTIKGDMTAMPADSIPKKIFLIYDSYLNKGIDSTIVTNGHYTFNGTLKIPISVSIRRNKDHHAIAGFIASAGVQEVVTLPSIKTRDAETARIRNVPMVSISDSSVVRGSVADSLYKINVMELAKVIYMSLPNRESLGFAGILAKYTQTQNEQIVREIKMRPNSLIAPMLVIKTANRIDRKTSDTLLKLLPKQTQDLVATELKKMFAASDAETQKDRVERQKIGPAIGTKAPEFTMNDTLGKPVSLSQFRGKYVLVDFWASWCAPCRVENPNLVRAYQKYKGKGLEIIGVSLDAANQKNAWIAAINSDEIYWTQLSDLLGWKNAVAQLYEVKTIPQNFLIDPDGKIVDKGLRGNELTTVLEGIFK</sequence>
<dbReference type="EMBL" id="QPKV01000007">
    <property type="protein sequence ID" value="RDC55262.1"/>
    <property type="molecule type" value="Genomic_DNA"/>
</dbReference>
<keyword evidence="2" id="KW-0201">Cytochrome c-type biogenesis</keyword>
<dbReference type="Proteomes" id="UP000253961">
    <property type="component" value="Unassembled WGS sequence"/>
</dbReference>
<accession>A0A369PSH5</accession>
<dbReference type="Pfam" id="PF00578">
    <property type="entry name" value="AhpC-TSA"/>
    <property type="match status" value="1"/>
</dbReference>
<comment type="subcellular location">
    <subcellularLocation>
        <location evidence="1">Cell envelope</location>
    </subcellularLocation>
</comment>
<dbReference type="InterPro" id="IPR025380">
    <property type="entry name" value="DUF4369"/>
</dbReference>
<dbReference type="PROSITE" id="PS00194">
    <property type="entry name" value="THIOREDOXIN_1"/>
    <property type="match status" value="1"/>
</dbReference>
<dbReference type="PANTHER" id="PTHR42852:SF6">
    <property type="entry name" value="THIOL:DISULFIDE INTERCHANGE PROTEIN DSBE"/>
    <property type="match status" value="1"/>
</dbReference>
<feature type="chain" id="PRO_5016678908" evidence="5">
    <location>
        <begin position="26"/>
        <end position="395"/>
    </location>
</feature>
<organism evidence="7 8">
    <name type="scientific">Pedobacter chinensis</name>
    <dbReference type="NCBI Taxonomy" id="2282421"/>
    <lineage>
        <taxon>Bacteria</taxon>
        <taxon>Pseudomonadati</taxon>
        <taxon>Bacteroidota</taxon>
        <taxon>Sphingobacteriia</taxon>
        <taxon>Sphingobacteriales</taxon>
        <taxon>Sphingobacteriaceae</taxon>
        <taxon>Pedobacter</taxon>
    </lineage>
</organism>
<dbReference type="InterPro" id="IPR050553">
    <property type="entry name" value="Thioredoxin_ResA/DsbE_sf"/>
</dbReference>
<reference evidence="7 8" key="1">
    <citation type="submission" date="2018-07" db="EMBL/GenBank/DDBJ databases">
        <title>Pedobacter sp. nov., isolated from soil.</title>
        <authorList>
            <person name="Zhou L.Y."/>
            <person name="Du Z.J."/>
        </authorList>
    </citation>
    <scope>NUCLEOTIDE SEQUENCE [LARGE SCALE GENOMIC DNA]</scope>
    <source>
        <strain evidence="7 8">JDX94</strain>
    </source>
</reference>
<evidence type="ECO:0000256" key="3">
    <source>
        <dbReference type="ARBA" id="ARBA00023157"/>
    </source>
</evidence>
<protein>
    <submittedName>
        <fullName evidence="7">AhpC/TSA family protein</fullName>
    </submittedName>
</protein>
<dbReference type="InterPro" id="IPR017937">
    <property type="entry name" value="Thioredoxin_CS"/>
</dbReference>
<dbReference type="GO" id="GO:0016491">
    <property type="term" value="F:oxidoreductase activity"/>
    <property type="evidence" value="ECO:0007669"/>
    <property type="project" value="InterPro"/>
</dbReference>
<dbReference type="PROSITE" id="PS51352">
    <property type="entry name" value="THIOREDOXIN_2"/>
    <property type="match status" value="1"/>
</dbReference>
<dbReference type="PANTHER" id="PTHR42852">
    <property type="entry name" value="THIOL:DISULFIDE INTERCHANGE PROTEIN DSBE"/>
    <property type="match status" value="1"/>
</dbReference>
<feature type="domain" description="Thioredoxin" evidence="6">
    <location>
        <begin position="255"/>
        <end position="395"/>
    </location>
</feature>
<dbReference type="InterPro" id="IPR000866">
    <property type="entry name" value="AhpC/TSA"/>
</dbReference>
<dbReference type="GO" id="GO:0016209">
    <property type="term" value="F:antioxidant activity"/>
    <property type="evidence" value="ECO:0007669"/>
    <property type="project" value="InterPro"/>
</dbReference>
<evidence type="ECO:0000256" key="5">
    <source>
        <dbReference type="SAM" id="SignalP"/>
    </source>
</evidence>
<name>A0A369PSH5_9SPHI</name>
<evidence type="ECO:0000313" key="7">
    <source>
        <dbReference type="EMBL" id="RDC55262.1"/>
    </source>
</evidence>
<feature type="signal peptide" evidence="5">
    <location>
        <begin position="1"/>
        <end position="25"/>
    </location>
</feature>